<dbReference type="AlphaFoldDB" id="A0AAC8T844"/>
<accession>A0AAC8T844</accession>
<name>A0AAC8T844_9GAMM</name>
<evidence type="ECO:0000313" key="2">
    <source>
        <dbReference type="Proteomes" id="UP000077465"/>
    </source>
</evidence>
<proteinExistence type="predicted"/>
<reference evidence="1 2" key="1">
    <citation type="submission" date="2015-05" db="EMBL/GenBank/DDBJ databases">
        <authorList>
            <person name="Dickey A."/>
            <person name="Clawson M."/>
            <person name="Bono J."/>
            <person name="Loy J.D."/>
        </authorList>
    </citation>
    <scope>NUCLEOTIDE SEQUENCE [LARGE SCALE GENOMIC DNA]</scope>
    <source>
        <strain evidence="1 2">22581</strain>
    </source>
</reference>
<organism evidence="1 2">
    <name type="scientific">Moraxella bovoculi</name>
    <dbReference type="NCBI Taxonomy" id="386891"/>
    <lineage>
        <taxon>Bacteria</taxon>
        <taxon>Pseudomonadati</taxon>
        <taxon>Pseudomonadota</taxon>
        <taxon>Gammaproteobacteria</taxon>
        <taxon>Moraxellales</taxon>
        <taxon>Moraxellaceae</taxon>
        <taxon>Moraxella</taxon>
    </lineage>
</organism>
<sequence>MTTHPLLTPLNIGNQTITNRLIVAPMGNVSDWTAWVRGTTSADAGKVLELISGQINGSHLDGSLRTPIAKIGDLQTAVDGVNAQLPTLNAQLATANRELQTAISNITTERNRISGAIRDISVLQNANNAKTTEIANLTQTVGGHTSSIHELG</sequence>
<dbReference type="RefSeq" id="WP_046696439.1">
    <property type="nucleotide sequence ID" value="NZ_CP011376.1"/>
</dbReference>
<dbReference type="EMBL" id="CP011376">
    <property type="protein sequence ID" value="AKG07970.1"/>
    <property type="molecule type" value="Genomic_DNA"/>
</dbReference>
<evidence type="ECO:0000313" key="1">
    <source>
        <dbReference type="EMBL" id="AKG07970.1"/>
    </source>
</evidence>
<dbReference type="SUPFAM" id="SSF51395">
    <property type="entry name" value="FMN-linked oxidoreductases"/>
    <property type="match status" value="1"/>
</dbReference>
<dbReference type="Proteomes" id="UP000077465">
    <property type="component" value="Chromosome"/>
</dbReference>
<protein>
    <submittedName>
        <fullName evidence="1">Uncharacterized protein</fullName>
    </submittedName>
</protein>
<gene>
    <name evidence="1" type="ORF">AAX06_07145</name>
</gene>